<evidence type="ECO:0000256" key="2">
    <source>
        <dbReference type="ARBA" id="ARBA00023015"/>
    </source>
</evidence>
<evidence type="ECO:0000256" key="6">
    <source>
        <dbReference type="PROSITE-ProRule" id="PRU01091"/>
    </source>
</evidence>
<dbReference type="Pfam" id="PF00486">
    <property type="entry name" value="Trans_reg_C"/>
    <property type="match status" value="1"/>
</dbReference>
<dbReference type="InterPro" id="IPR011990">
    <property type="entry name" value="TPR-like_helical_dom_sf"/>
</dbReference>
<accession>A0ABW2P2U1</accession>
<dbReference type="SMART" id="SM00862">
    <property type="entry name" value="Trans_reg_C"/>
    <property type="match status" value="1"/>
</dbReference>
<dbReference type="InterPro" id="IPR036388">
    <property type="entry name" value="WH-like_DNA-bd_sf"/>
</dbReference>
<keyword evidence="10" id="KW-1185">Reference proteome</keyword>
<dbReference type="InterPro" id="IPR005158">
    <property type="entry name" value="BTAD"/>
</dbReference>
<keyword evidence="5" id="KW-0802">TPR repeat</keyword>
<dbReference type="CDD" id="cd15831">
    <property type="entry name" value="BTAD"/>
    <property type="match status" value="1"/>
</dbReference>
<dbReference type="Pfam" id="PF03704">
    <property type="entry name" value="BTAD"/>
    <property type="match status" value="1"/>
</dbReference>
<reference evidence="10" key="1">
    <citation type="journal article" date="2019" name="Int. J. Syst. Evol. Microbiol.">
        <title>The Global Catalogue of Microorganisms (GCM) 10K type strain sequencing project: providing services to taxonomists for standard genome sequencing and annotation.</title>
        <authorList>
            <consortium name="The Broad Institute Genomics Platform"/>
            <consortium name="The Broad Institute Genome Sequencing Center for Infectious Disease"/>
            <person name="Wu L."/>
            <person name="Ma J."/>
        </authorList>
    </citation>
    <scope>NUCLEOTIDE SEQUENCE [LARGE SCALE GENOMIC DNA]</scope>
    <source>
        <strain evidence="10">CECT 7649</strain>
    </source>
</reference>
<dbReference type="EMBL" id="JBHTCG010000004">
    <property type="protein sequence ID" value="MFC7382133.1"/>
    <property type="molecule type" value="Genomic_DNA"/>
</dbReference>
<dbReference type="Pfam" id="PF13424">
    <property type="entry name" value="TPR_12"/>
    <property type="match status" value="2"/>
</dbReference>
<name>A0ABW2P2U1_9ACTN</name>
<dbReference type="SUPFAM" id="SSF46894">
    <property type="entry name" value="C-terminal effector domain of the bipartite response regulators"/>
    <property type="match status" value="1"/>
</dbReference>
<dbReference type="Gene3D" id="1.25.40.10">
    <property type="entry name" value="Tetratricopeptide repeat domain"/>
    <property type="match status" value="2"/>
</dbReference>
<dbReference type="InterPro" id="IPR001867">
    <property type="entry name" value="OmpR/PhoB-type_DNA-bd"/>
</dbReference>
<evidence type="ECO:0000256" key="3">
    <source>
        <dbReference type="ARBA" id="ARBA00023125"/>
    </source>
</evidence>
<proteinExistence type="inferred from homology"/>
<feature type="domain" description="OmpR/PhoB-type" evidence="8">
    <location>
        <begin position="1"/>
        <end position="113"/>
    </location>
</feature>
<evidence type="ECO:0000256" key="7">
    <source>
        <dbReference type="SAM" id="MobiDB-lite"/>
    </source>
</evidence>
<evidence type="ECO:0000256" key="5">
    <source>
        <dbReference type="PROSITE-ProRule" id="PRU00339"/>
    </source>
</evidence>
<dbReference type="PRINTS" id="PR00364">
    <property type="entry name" value="DISEASERSIST"/>
</dbReference>
<dbReference type="SMART" id="SM01043">
    <property type="entry name" value="BTAD"/>
    <property type="match status" value="1"/>
</dbReference>
<evidence type="ECO:0000313" key="10">
    <source>
        <dbReference type="Proteomes" id="UP001596496"/>
    </source>
</evidence>
<dbReference type="Gene3D" id="1.10.10.10">
    <property type="entry name" value="Winged helix-like DNA-binding domain superfamily/Winged helix DNA-binding domain"/>
    <property type="match status" value="1"/>
</dbReference>
<dbReference type="Gene3D" id="3.40.50.300">
    <property type="entry name" value="P-loop containing nucleotide triphosphate hydrolases"/>
    <property type="match status" value="1"/>
</dbReference>
<evidence type="ECO:0000259" key="8">
    <source>
        <dbReference type="PROSITE" id="PS51755"/>
    </source>
</evidence>
<feature type="region of interest" description="Disordered" evidence="7">
    <location>
        <begin position="85"/>
        <end position="106"/>
    </location>
</feature>
<dbReference type="PROSITE" id="PS50005">
    <property type="entry name" value="TPR"/>
    <property type="match status" value="1"/>
</dbReference>
<dbReference type="InterPro" id="IPR019734">
    <property type="entry name" value="TPR_rpt"/>
</dbReference>
<protein>
    <submittedName>
        <fullName evidence="9">BTAD domain-containing putative transcriptional regulator</fullName>
    </submittedName>
</protein>
<keyword evidence="2" id="KW-0805">Transcription regulation</keyword>
<keyword evidence="4" id="KW-0804">Transcription</keyword>
<dbReference type="PROSITE" id="PS51755">
    <property type="entry name" value="OMPR_PHOB"/>
    <property type="match status" value="1"/>
</dbReference>
<dbReference type="SUPFAM" id="SSF48452">
    <property type="entry name" value="TPR-like"/>
    <property type="match status" value="3"/>
</dbReference>
<dbReference type="InterPro" id="IPR003593">
    <property type="entry name" value="AAA+_ATPase"/>
</dbReference>
<dbReference type="SMART" id="SM00028">
    <property type="entry name" value="TPR"/>
    <property type="match status" value="4"/>
</dbReference>
<dbReference type="InterPro" id="IPR016032">
    <property type="entry name" value="Sig_transdc_resp-reg_C-effctor"/>
</dbReference>
<dbReference type="Proteomes" id="UP001596496">
    <property type="component" value="Unassembled WGS sequence"/>
</dbReference>
<feature type="compositionally biased region" description="Low complexity" evidence="7">
    <location>
        <begin position="85"/>
        <end position="97"/>
    </location>
</feature>
<comment type="caution">
    <text evidence="9">The sequence shown here is derived from an EMBL/GenBank/DDBJ whole genome shotgun (WGS) entry which is preliminary data.</text>
</comment>
<dbReference type="SUPFAM" id="SSF52540">
    <property type="entry name" value="P-loop containing nucleoside triphosphate hydrolases"/>
    <property type="match status" value="1"/>
</dbReference>
<sequence length="1039" mass="110675">MTTDRPTFSVLGPLDVRLGGRPVRLGGTKPRMLLATLLLHANRVVGASHLIEVLWPERRPRSAVENLRTYVSSLRAALAENAPAAPAAADGGPAREPLAGEPASRGGGAVIRARQSGYVIDVSPGDLDLLAFERLLAEGGRARAEGRAAEAADLLCRALSLWQGTPLDDLPGSPLWEGRLSPLAETRLTAAEELLALRVSLGQYTAAIGELRVLLVEHPFRESLWRQLMLALHWSGRQAEALRAYATVRDRLVEELGVEPGAELRRTHAAVLAGVPSPAGEPSGGRVAEVAGEPSLWRLPPDIPDFTGRTADVATLVDALAPDRAAGPPAITVVVGPPGVGKSALAVHCAHAVRDGYPGGQLYLDLGGTTPAPAGPADLLAEALRALGVAEGALPAGVRERSALYRSLLAGRSVLLVLDDAAGAAQVRPLLPGGGCSVLVTSRRRITELPGTLQVELDVLTPPESEELLGKIVGVQRLERERDAAAAIARSCGHLPLALRIAGARLVARPGWPLRLLERRLEDEARRLSELRVGDLAVRASVERSYRLLPEDAARAFRTLGLLGPRSLPAWVIDAALDRHHADEVVDDLVDANLLQLVGGDPAGRPRYRLHDLIRCGAREKAYADPQGLALGRVVGAWLAVAERATARLPTTVFGLMSPTATRWEPADATVGQIGADPLSWFDTEREALVGTVRLAADAGMADSAWGLAASLVPYFDLRGHYDAWRGTHEIALEAVRAKGDARGEAALLRGLGQVYLYQDGYAEAAEMFHRSYQLFRRLGDGRGEAIAICGLGAVDQIRGERLRALRRFRQALGMFLGMGDPAGEAYARQAIGKVCLESGDLAAAARWLDEALRLARAIGDRHREGCVFNHFGRLHDLAADFDRATSYQDRALDIFESLGDCHCAAYAMQSLGNRRAVRGERVRASAQLERSRTIFRRLGDRSGEASATRMLGELHRAAGRADLARDYLHQAFTLQRALTAPDAGPAGDPAGQRAPVDVGTVGDAAGQRAAVDVGTVGDAAGQWAAAVEMPTPPRVSPP</sequence>
<comment type="similarity">
    <text evidence="1">Belongs to the AfsR/DnrI/RedD regulatory family.</text>
</comment>
<organism evidence="9 10">
    <name type="scientific">Sphaerisporangium rhizosphaerae</name>
    <dbReference type="NCBI Taxonomy" id="2269375"/>
    <lineage>
        <taxon>Bacteria</taxon>
        <taxon>Bacillati</taxon>
        <taxon>Actinomycetota</taxon>
        <taxon>Actinomycetes</taxon>
        <taxon>Streptosporangiales</taxon>
        <taxon>Streptosporangiaceae</taxon>
        <taxon>Sphaerisporangium</taxon>
    </lineage>
</organism>
<dbReference type="PANTHER" id="PTHR35807:SF1">
    <property type="entry name" value="TRANSCRIPTIONAL REGULATOR REDD"/>
    <property type="match status" value="1"/>
</dbReference>
<evidence type="ECO:0000313" key="9">
    <source>
        <dbReference type="EMBL" id="MFC7382133.1"/>
    </source>
</evidence>
<evidence type="ECO:0000256" key="1">
    <source>
        <dbReference type="ARBA" id="ARBA00005820"/>
    </source>
</evidence>
<dbReference type="RefSeq" id="WP_380825274.1">
    <property type="nucleotide sequence ID" value="NZ_JBHTCG010000004.1"/>
</dbReference>
<dbReference type="InterPro" id="IPR051677">
    <property type="entry name" value="AfsR-DnrI-RedD_regulator"/>
</dbReference>
<gene>
    <name evidence="9" type="ORF">ACFQSB_07930</name>
</gene>
<evidence type="ECO:0000256" key="4">
    <source>
        <dbReference type="ARBA" id="ARBA00023163"/>
    </source>
</evidence>
<keyword evidence="3 6" id="KW-0238">DNA-binding</keyword>
<dbReference type="InterPro" id="IPR027417">
    <property type="entry name" value="P-loop_NTPase"/>
</dbReference>
<feature type="DNA-binding region" description="OmpR/PhoB-type" evidence="6">
    <location>
        <begin position="1"/>
        <end position="113"/>
    </location>
</feature>
<feature type="repeat" description="TPR" evidence="5">
    <location>
        <begin position="746"/>
        <end position="779"/>
    </location>
</feature>
<dbReference type="PANTHER" id="PTHR35807">
    <property type="entry name" value="TRANSCRIPTIONAL REGULATOR REDD-RELATED"/>
    <property type="match status" value="1"/>
</dbReference>
<dbReference type="SMART" id="SM00382">
    <property type="entry name" value="AAA"/>
    <property type="match status" value="1"/>
</dbReference>